<evidence type="ECO:0000313" key="2">
    <source>
        <dbReference type="Proteomes" id="UP001143509"/>
    </source>
</evidence>
<evidence type="ECO:0000313" key="1">
    <source>
        <dbReference type="EMBL" id="GLK48129.1"/>
    </source>
</evidence>
<keyword evidence="2" id="KW-1185">Reference proteome</keyword>
<name>A0ABQ5T5S6_9CAUL</name>
<accession>A0ABQ5T5S6</accession>
<comment type="caution">
    <text evidence="1">The sequence shown here is derived from an EMBL/GenBank/DDBJ whole genome shotgun (WGS) entry which is preliminary data.</text>
</comment>
<gene>
    <name evidence="1" type="ORF">GCM10017620_11020</name>
</gene>
<dbReference type="Proteomes" id="UP001143509">
    <property type="component" value="Unassembled WGS sequence"/>
</dbReference>
<organism evidence="1 2">
    <name type="scientific">Brevundimonas intermedia</name>
    <dbReference type="NCBI Taxonomy" id="74315"/>
    <lineage>
        <taxon>Bacteria</taxon>
        <taxon>Pseudomonadati</taxon>
        <taxon>Pseudomonadota</taxon>
        <taxon>Alphaproteobacteria</taxon>
        <taxon>Caulobacterales</taxon>
        <taxon>Caulobacteraceae</taxon>
        <taxon>Brevundimonas</taxon>
    </lineage>
</organism>
<protein>
    <recommendedName>
        <fullName evidence="3">DUF3304 domain-containing protein</fullName>
    </recommendedName>
</protein>
<reference evidence="1" key="1">
    <citation type="journal article" date="2014" name="Int. J. Syst. Evol. Microbiol.">
        <title>Complete genome of a new Firmicutes species belonging to the dominant human colonic microbiota ('Ruminococcus bicirculans') reveals two chromosomes and a selective capacity to utilize plant glucans.</title>
        <authorList>
            <consortium name="NISC Comparative Sequencing Program"/>
            <person name="Wegmann U."/>
            <person name="Louis P."/>
            <person name="Goesmann A."/>
            <person name="Henrissat B."/>
            <person name="Duncan S.H."/>
            <person name="Flint H.J."/>
        </authorList>
    </citation>
    <scope>NUCLEOTIDE SEQUENCE</scope>
    <source>
        <strain evidence="1">VKM B-1499</strain>
    </source>
</reference>
<dbReference type="PROSITE" id="PS51257">
    <property type="entry name" value="PROKAR_LIPOPROTEIN"/>
    <property type="match status" value="1"/>
</dbReference>
<proteinExistence type="predicted"/>
<reference evidence="1" key="2">
    <citation type="submission" date="2023-01" db="EMBL/GenBank/DDBJ databases">
        <authorList>
            <person name="Sun Q."/>
            <person name="Evtushenko L."/>
        </authorList>
    </citation>
    <scope>NUCLEOTIDE SEQUENCE</scope>
    <source>
        <strain evidence="1">VKM B-1499</strain>
    </source>
</reference>
<sequence>MEWSKLAYSAVFAGWLLLASCSEPHNKPTLEVAQSGSDGDTYLGVPLNVERGDVNCGISATAPTVVSVGETGNRVEASIWTARCDADPPKQDDGFALDVELFDCRDRKHIALESVDGDISYKPYSVRNGSGPPGLDPNPELATQATFLLPPQPRGRVLTFRLTSQRPGCQAMVTIPPTHVAALDAWEQDNYRSFQALNRDLRQRATP</sequence>
<dbReference type="EMBL" id="BSFD01000002">
    <property type="protein sequence ID" value="GLK48129.1"/>
    <property type="molecule type" value="Genomic_DNA"/>
</dbReference>
<evidence type="ECO:0008006" key="3">
    <source>
        <dbReference type="Google" id="ProtNLM"/>
    </source>
</evidence>